<feature type="compositionally biased region" description="Basic and acidic residues" evidence="1">
    <location>
        <begin position="89"/>
        <end position="99"/>
    </location>
</feature>
<dbReference type="OrthoDB" id="416585at2759"/>
<organism evidence="2 3">
    <name type="scientific">Hirundo rustica rustica</name>
    <dbReference type="NCBI Taxonomy" id="333673"/>
    <lineage>
        <taxon>Eukaryota</taxon>
        <taxon>Metazoa</taxon>
        <taxon>Chordata</taxon>
        <taxon>Craniata</taxon>
        <taxon>Vertebrata</taxon>
        <taxon>Euteleostomi</taxon>
        <taxon>Archelosauria</taxon>
        <taxon>Archosauria</taxon>
        <taxon>Dinosauria</taxon>
        <taxon>Saurischia</taxon>
        <taxon>Theropoda</taxon>
        <taxon>Coelurosauria</taxon>
        <taxon>Aves</taxon>
        <taxon>Neognathae</taxon>
        <taxon>Neoaves</taxon>
        <taxon>Telluraves</taxon>
        <taxon>Australaves</taxon>
        <taxon>Passeriformes</taxon>
        <taxon>Sylvioidea</taxon>
        <taxon>Hirundinidae</taxon>
        <taxon>Hirundo</taxon>
    </lineage>
</organism>
<dbReference type="Proteomes" id="UP000269221">
    <property type="component" value="Unassembled WGS sequence"/>
</dbReference>
<evidence type="ECO:0000313" key="3">
    <source>
        <dbReference type="Proteomes" id="UP000269221"/>
    </source>
</evidence>
<feature type="region of interest" description="Disordered" evidence="1">
    <location>
        <begin position="86"/>
        <end position="132"/>
    </location>
</feature>
<reference evidence="2 3" key="1">
    <citation type="submission" date="2018-07" db="EMBL/GenBank/DDBJ databases">
        <title>A high quality draft genome assembly of the barn swallow (H. rustica rustica).</title>
        <authorList>
            <person name="Formenti G."/>
            <person name="Chiara M."/>
            <person name="Poveda L."/>
            <person name="Francoijs K.-J."/>
            <person name="Bonisoli-Alquati A."/>
            <person name="Canova L."/>
            <person name="Gianfranceschi L."/>
            <person name="Horner D.S."/>
            <person name="Saino N."/>
        </authorList>
    </citation>
    <scope>NUCLEOTIDE SEQUENCE [LARGE SCALE GENOMIC DNA]</scope>
    <source>
        <strain evidence="2">Chelidonia</strain>
        <tissue evidence="2">Blood</tissue>
    </source>
</reference>
<comment type="caution">
    <text evidence="2">The sequence shown here is derived from an EMBL/GenBank/DDBJ whole genome shotgun (WGS) entry which is preliminary data.</text>
</comment>
<feature type="compositionally biased region" description="Low complexity" evidence="1">
    <location>
        <begin position="49"/>
        <end position="59"/>
    </location>
</feature>
<protein>
    <submittedName>
        <fullName evidence="2">Uncharacterized protein</fullName>
    </submittedName>
</protein>
<dbReference type="STRING" id="333673.A0A3M0JQ72"/>
<dbReference type="EMBL" id="QRBI01000131">
    <property type="protein sequence ID" value="RMC03178.1"/>
    <property type="molecule type" value="Genomic_DNA"/>
</dbReference>
<accession>A0A3M0JQ72</accession>
<proteinExistence type="predicted"/>
<name>A0A3M0JQ72_HIRRU</name>
<keyword evidence="3" id="KW-1185">Reference proteome</keyword>
<feature type="region of interest" description="Disordered" evidence="1">
    <location>
        <begin position="1"/>
        <end position="69"/>
    </location>
</feature>
<gene>
    <name evidence="2" type="ORF">DUI87_20372</name>
</gene>
<sequence length="132" mass="13891">MDPSDEEGAGSSLRGGGNNSEPSETLSSLSLTSLFSPPPPALTLVKKCSSTSSLHASPSPRRPAAHHAKPFYTVDPRGFLSMPSWLTDFCKDTPSPREGEEPDGPGRLGTGDRSSALPSELELGDGVSKRNR</sequence>
<feature type="compositionally biased region" description="Low complexity" evidence="1">
    <location>
        <begin position="20"/>
        <end position="35"/>
    </location>
</feature>
<evidence type="ECO:0000313" key="2">
    <source>
        <dbReference type="EMBL" id="RMC03178.1"/>
    </source>
</evidence>
<evidence type="ECO:0000256" key="1">
    <source>
        <dbReference type="SAM" id="MobiDB-lite"/>
    </source>
</evidence>
<dbReference type="AlphaFoldDB" id="A0A3M0JQ72"/>